<name>F3QWD1_9BACT</name>
<accession>F3QWD1</accession>
<keyword evidence="2" id="KW-1185">Reference proteome</keyword>
<dbReference type="Proteomes" id="UP000005546">
    <property type="component" value="Unassembled WGS sequence"/>
</dbReference>
<dbReference type="AlphaFoldDB" id="F3QWD1"/>
<dbReference type="STRING" id="762982.HMPREF9442_02513"/>
<dbReference type="HOGENOM" id="CLU_339444_0_0_10"/>
<gene>
    <name evidence="1" type="ORF">HMPREF9442_02513</name>
</gene>
<evidence type="ECO:0000313" key="1">
    <source>
        <dbReference type="EMBL" id="EGG52155.1"/>
    </source>
</evidence>
<proteinExistence type="predicted"/>
<dbReference type="EMBL" id="AFBR01000071">
    <property type="protein sequence ID" value="EGG52155.1"/>
    <property type="molecule type" value="Genomic_DNA"/>
</dbReference>
<comment type="caution">
    <text evidence="1">The sequence shown here is derived from an EMBL/GenBank/DDBJ whole genome shotgun (WGS) entry which is preliminary data.</text>
</comment>
<sequence length="872" mass="97405">MNLGHLLGFSLLCYVGTAVAQRQIHGVNGYYNWTPAQLEIGAKMEFGNEGAAVKNEDYRRSYVVDGDYIRSYLGVHNTNYEPEKGGFLMRNRFDIKEKIAGEGLMTITPAFPVLALKASTIKNSESKAEGGTKDKGSFWVEMRWYSPYEGGTSVKENFGDAYGGMWGFNQKSMDIFACQFAWGEKDALGRDSLELKYNGDWNRLTGTPDSTWAILANGDKQAKKEDTTYLAHRIPVSFDEDKSDVVMAWNFAAIKDTATAERLESMRLLERLGSFKLQSIYLCYICRADTLKNIIYDAENPSSIVSADPKNKEDMPYVDIKWLKTFRSMAEFKESLTAENNWGDGEKVNPQKDVLNTVLWEAEKVIKGFQNYMGDADNAYASLKEIHAKADGVYNKVDATTEEYLAAIEEVNAAVAEFYSFVNPTEDLVYNYIRTSDGSVSLYALSDEVTKDSYTGRPLALGANESAMPLTFVPVGENNGLVTYNLKGKDGVVVQCTDGTLLLVNGASDAASFTFADRDGFGLFDMKCGSYYYYKSGYELKTVDEFPDTDYEGMQPYLFQIEDALSSYVPSDDEKTGLFEAWEFNGEAEDDPGTKGTINGAELVMGEHGQTFMLDGWRMQRWRMWSRVNKDTYKDAEGEDLQCLKLTAADTYDSFDGTSLGNVTTYPTSPSMRREGGVFTNFYDRDPEGGVRDESCMISLNPGVRRYIAMKCKGTNPEITVDKFNFLQQVNGLNSEFALNLSDAEMKGDVYYWDLLRYVSVGKTNYVSQYMSTQGFQQGDALYIDWIRTYETVDDIPSESFATGVRDVQADGGDLKVFVTGRTINVFTSESGAIYTVDGTCVSEFEGTVHETVRPGIYIVRAGAAVKKVIVR</sequence>
<organism evidence="1 2">
    <name type="scientific">Paraprevotella xylaniphila YIT 11841</name>
    <dbReference type="NCBI Taxonomy" id="762982"/>
    <lineage>
        <taxon>Bacteria</taxon>
        <taxon>Pseudomonadati</taxon>
        <taxon>Bacteroidota</taxon>
        <taxon>Bacteroidia</taxon>
        <taxon>Bacteroidales</taxon>
        <taxon>Prevotellaceae</taxon>
        <taxon>Paraprevotella</taxon>
    </lineage>
</organism>
<protein>
    <submittedName>
        <fullName evidence="1">Uncharacterized protein</fullName>
    </submittedName>
</protein>
<evidence type="ECO:0000313" key="2">
    <source>
        <dbReference type="Proteomes" id="UP000005546"/>
    </source>
</evidence>
<dbReference type="RefSeq" id="WP_008628505.1">
    <property type="nucleotide sequence ID" value="NZ_GL883869.1"/>
</dbReference>
<reference evidence="1 2" key="1">
    <citation type="submission" date="2011-02" db="EMBL/GenBank/DDBJ databases">
        <authorList>
            <person name="Weinstock G."/>
            <person name="Sodergren E."/>
            <person name="Clifton S."/>
            <person name="Fulton L."/>
            <person name="Fulton B."/>
            <person name="Courtney L."/>
            <person name="Fronick C."/>
            <person name="Harrison M."/>
            <person name="Strong C."/>
            <person name="Farmer C."/>
            <person name="Delahaunty K."/>
            <person name="Markovic C."/>
            <person name="Hall O."/>
            <person name="Minx P."/>
            <person name="Tomlinson C."/>
            <person name="Mitreva M."/>
            <person name="Hou S."/>
            <person name="Chen J."/>
            <person name="Wollam A."/>
            <person name="Pepin K.H."/>
            <person name="Johnson M."/>
            <person name="Bhonagiri V."/>
            <person name="Zhang X."/>
            <person name="Suruliraj S."/>
            <person name="Warren W."/>
            <person name="Chinwalla A."/>
            <person name="Mardis E.R."/>
            <person name="Wilson R.K."/>
        </authorList>
    </citation>
    <scope>NUCLEOTIDE SEQUENCE [LARGE SCALE GENOMIC DNA]</scope>
    <source>
        <strain evidence="1 2">YIT 11841</strain>
    </source>
</reference>